<dbReference type="PROSITE" id="PS51934">
    <property type="entry name" value="LRAT"/>
    <property type="match status" value="1"/>
</dbReference>
<dbReference type="Proteomes" id="UP000314987">
    <property type="component" value="Unassembled WGS sequence"/>
</dbReference>
<keyword evidence="4" id="KW-0443">Lipid metabolism</keyword>
<dbReference type="InterPro" id="IPR051496">
    <property type="entry name" value="H-rev107_PLA/AT"/>
</dbReference>
<dbReference type="AlphaFoldDB" id="A0A4X2KD13"/>
<evidence type="ECO:0000256" key="1">
    <source>
        <dbReference type="ARBA" id="ARBA00007824"/>
    </source>
</evidence>
<dbReference type="OrthoDB" id="421951at2759"/>
<dbReference type="GO" id="GO:0016410">
    <property type="term" value="F:N-acyltransferase activity"/>
    <property type="evidence" value="ECO:0007669"/>
    <property type="project" value="TreeGrafter"/>
</dbReference>
<proteinExistence type="inferred from homology"/>
<dbReference type="PANTHER" id="PTHR13943">
    <property type="entry name" value="HRAS-LIKE SUPPRESSOR - RELATED"/>
    <property type="match status" value="1"/>
</dbReference>
<comment type="similarity">
    <text evidence="1">Belongs to the H-rev107 family.</text>
</comment>
<dbReference type="Gene3D" id="3.90.1720.10">
    <property type="entry name" value="endopeptidase domain like (from Nostoc punctiforme)"/>
    <property type="match status" value="1"/>
</dbReference>
<dbReference type="Pfam" id="PF04970">
    <property type="entry name" value="LRAT"/>
    <property type="match status" value="1"/>
</dbReference>
<dbReference type="RefSeq" id="XP_027711886.1">
    <property type="nucleotide sequence ID" value="XM_027856085.1"/>
</dbReference>
<gene>
    <name evidence="6" type="primary">LOC114038697</name>
</gene>
<reference evidence="7" key="1">
    <citation type="submission" date="2018-12" db="EMBL/GenBank/DDBJ databases">
        <authorList>
            <person name="Yazar S."/>
        </authorList>
    </citation>
    <scope>NUCLEOTIDE SEQUENCE [LARGE SCALE GENOMIC DNA]</scope>
</reference>
<dbReference type="PANTHER" id="PTHR13943:SF31">
    <property type="entry name" value="PHOSPHOLIPASE A AND ACYLTRANSFERASE 3"/>
    <property type="match status" value="1"/>
</dbReference>
<accession>A0A4X2KD13</accession>
<dbReference type="GeneID" id="114038697"/>
<protein>
    <recommendedName>
        <fullName evidence="5">LRAT domain-containing protein</fullName>
    </recommendedName>
</protein>
<keyword evidence="7" id="KW-1185">Reference proteome</keyword>
<keyword evidence="3" id="KW-0378">Hydrolase</keyword>
<evidence type="ECO:0000256" key="4">
    <source>
        <dbReference type="ARBA" id="ARBA00023098"/>
    </source>
</evidence>
<dbReference type="GO" id="GO:0004623">
    <property type="term" value="F:phospholipase A2 activity"/>
    <property type="evidence" value="ECO:0007669"/>
    <property type="project" value="TreeGrafter"/>
</dbReference>
<sequence length="145" mass="16571">MPAPKPGDLIEFFQPKFHHWGIYVGKNLIIHLVPIGKTTTSMMATHGIVEKKPFNIDQGENYRVNNIYDELYQPLPPEVIIAEALEMVGNMVPYCAITQNCHDFVIDLRYGKQRKMQLCQSCQDLGEMIIGILRFVFCVAFTPRA</sequence>
<evidence type="ECO:0000313" key="6">
    <source>
        <dbReference type="Ensembl" id="ENSVURP00010007991.1"/>
    </source>
</evidence>
<dbReference type="STRING" id="29139.ENSVURP00010007991"/>
<dbReference type="OMA" id="TSMMATH"/>
<evidence type="ECO:0000256" key="3">
    <source>
        <dbReference type="ARBA" id="ARBA00022801"/>
    </source>
</evidence>
<dbReference type="GO" id="GO:0008970">
    <property type="term" value="F:phospholipase A1 activity"/>
    <property type="evidence" value="ECO:0007669"/>
    <property type="project" value="TreeGrafter"/>
</dbReference>
<dbReference type="Ensembl" id="ENSVURT00010009060.1">
    <property type="protein sequence ID" value="ENSVURP00010007991.1"/>
    <property type="gene ID" value="ENSVURG00010006179.1"/>
</dbReference>
<evidence type="ECO:0000259" key="5">
    <source>
        <dbReference type="PROSITE" id="PS51934"/>
    </source>
</evidence>
<dbReference type="GO" id="GO:0070292">
    <property type="term" value="P:N-acylphosphatidylethanolamine metabolic process"/>
    <property type="evidence" value="ECO:0007669"/>
    <property type="project" value="TreeGrafter"/>
</dbReference>
<reference evidence="6" key="3">
    <citation type="submission" date="2025-09" db="UniProtKB">
        <authorList>
            <consortium name="Ensembl"/>
        </authorList>
    </citation>
    <scope>IDENTIFICATION</scope>
</reference>
<name>A0A4X2KD13_VOMUR</name>
<dbReference type="GO" id="GO:0005737">
    <property type="term" value="C:cytoplasm"/>
    <property type="evidence" value="ECO:0007669"/>
    <property type="project" value="TreeGrafter"/>
</dbReference>
<evidence type="ECO:0000313" key="7">
    <source>
        <dbReference type="Proteomes" id="UP000314987"/>
    </source>
</evidence>
<evidence type="ECO:0000256" key="2">
    <source>
        <dbReference type="ARBA" id="ARBA00022679"/>
    </source>
</evidence>
<dbReference type="GeneTree" id="ENSGT00940000162660"/>
<reference evidence="6" key="2">
    <citation type="submission" date="2025-08" db="UniProtKB">
        <authorList>
            <consortium name="Ensembl"/>
        </authorList>
    </citation>
    <scope>IDENTIFICATION</scope>
</reference>
<organism evidence="6 7">
    <name type="scientific">Vombatus ursinus</name>
    <name type="common">Common wombat</name>
    <dbReference type="NCBI Taxonomy" id="29139"/>
    <lineage>
        <taxon>Eukaryota</taxon>
        <taxon>Metazoa</taxon>
        <taxon>Chordata</taxon>
        <taxon>Craniata</taxon>
        <taxon>Vertebrata</taxon>
        <taxon>Euteleostomi</taxon>
        <taxon>Mammalia</taxon>
        <taxon>Metatheria</taxon>
        <taxon>Diprotodontia</taxon>
        <taxon>Vombatidae</taxon>
        <taxon>Vombatus</taxon>
    </lineage>
</organism>
<keyword evidence="2" id="KW-0808">Transferase</keyword>
<dbReference type="InterPro" id="IPR007053">
    <property type="entry name" value="LRAT_dom"/>
</dbReference>
<feature type="domain" description="LRAT" evidence="5">
    <location>
        <begin position="9"/>
        <end position="117"/>
    </location>
</feature>